<protein>
    <submittedName>
        <fullName evidence="1">Uncharacterized protein</fullName>
    </submittedName>
</protein>
<dbReference type="Proteomes" id="UP000310158">
    <property type="component" value="Unassembled WGS sequence"/>
</dbReference>
<comment type="caution">
    <text evidence="1">The sequence shown here is derived from an EMBL/GenBank/DDBJ whole genome shotgun (WGS) entry which is preliminary data.</text>
</comment>
<reference evidence="1 2" key="1">
    <citation type="submission" date="2019-02" db="EMBL/GenBank/DDBJ databases">
        <title>Genome sequencing of the rare red list fungi Bondarzewia mesenterica.</title>
        <authorList>
            <person name="Buettner E."/>
            <person name="Kellner H."/>
        </authorList>
    </citation>
    <scope>NUCLEOTIDE SEQUENCE [LARGE SCALE GENOMIC DNA]</scope>
    <source>
        <strain evidence="1 2">DSM 108281</strain>
    </source>
</reference>
<gene>
    <name evidence="1" type="ORF">EW146_g8476</name>
</gene>
<organism evidence="1 2">
    <name type="scientific">Bondarzewia mesenterica</name>
    <dbReference type="NCBI Taxonomy" id="1095465"/>
    <lineage>
        <taxon>Eukaryota</taxon>
        <taxon>Fungi</taxon>
        <taxon>Dikarya</taxon>
        <taxon>Basidiomycota</taxon>
        <taxon>Agaricomycotina</taxon>
        <taxon>Agaricomycetes</taxon>
        <taxon>Russulales</taxon>
        <taxon>Bondarzewiaceae</taxon>
        <taxon>Bondarzewia</taxon>
    </lineage>
</organism>
<dbReference type="EMBL" id="SGPL01000591">
    <property type="protein sequence ID" value="THH10098.1"/>
    <property type="molecule type" value="Genomic_DNA"/>
</dbReference>
<keyword evidence="2" id="KW-1185">Reference proteome</keyword>
<proteinExistence type="predicted"/>
<accession>A0A4S4LFY6</accession>
<name>A0A4S4LFY6_9AGAM</name>
<dbReference type="AlphaFoldDB" id="A0A4S4LFY6"/>
<sequence>MHIYLGYNSAFSIVGYSKHLCFSHNLPCQVLYLSREMYMPDAEDSDVNMDMGHDHGNDSDIDIEQHNYELEANKVLLPKHLSGDNDENIQWRQVIDEHFNNMCFKEEDDYSYHEEYDQIDEENVVHEVNLDDTDNEVNKDEEGYGLDLG</sequence>
<evidence type="ECO:0000313" key="2">
    <source>
        <dbReference type="Proteomes" id="UP000310158"/>
    </source>
</evidence>
<evidence type="ECO:0000313" key="1">
    <source>
        <dbReference type="EMBL" id="THH10098.1"/>
    </source>
</evidence>